<evidence type="ECO:0000313" key="2">
    <source>
        <dbReference type="Proteomes" id="UP000009168"/>
    </source>
</evidence>
<gene>
    <name evidence="1" type="ORF">TTHERM_01179890</name>
</gene>
<dbReference type="EMBL" id="GG662520">
    <property type="protein sequence ID" value="EAR82358.2"/>
    <property type="molecule type" value="Genomic_DNA"/>
</dbReference>
<keyword evidence="2" id="KW-1185">Reference proteome</keyword>
<dbReference type="RefSeq" id="XP_001030021.2">
    <property type="nucleotide sequence ID" value="XM_001030021.3"/>
</dbReference>
<name>Q22AN6_TETTS</name>
<dbReference type="KEGG" id="tet:TTHERM_01179890"/>
<sequence>MIYCHLYNQQKRFTNYQNQLSQNQRKINNQQMAEQTQKIALQLAQALANITDGAPFVMQKVEIQQDINVIQNKGQQDINSLIKELSDINRLLKANSVNKKIQNGFTICKSIIQLDFEIGQEALYEHINLLDNKAKGDLIALIVAQKQKDLSEKSIVYLLNIVLNEFNSLSFTSDEKSLNSNFVNQIIAKEEIKASFGLATAFITTSITKSNLIKELRKNPIKEMVKFLEVILILLQNAAILPVQEDKYVPSFEQLCEWVDVLIDAYYLNFCLKESWKDLLEKIDAEIESRSFLYEQSKQFAESISTYQKCYDNIQKSINKVESQFYVKSIYL</sequence>
<dbReference type="HOGENOM" id="CLU_892782_0_0_1"/>
<evidence type="ECO:0000313" key="1">
    <source>
        <dbReference type="EMBL" id="EAR82358.2"/>
    </source>
</evidence>
<protein>
    <submittedName>
        <fullName evidence="1">Uncharacterized protein</fullName>
    </submittedName>
</protein>
<organism evidence="1 2">
    <name type="scientific">Tetrahymena thermophila (strain SB210)</name>
    <dbReference type="NCBI Taxonomy" id="312017"/>
    <lineage>
        <taxon>Eukaryota</taxon>
        <taxon>Sar</taxon>
        <taxon>Alveolata</taxon>
        <taxon>Ciliophora</taxon>
        <taxon>Intramacronucleata</taxon>
        <taxon>Oligohymenophorea</taxon>
        <taxon>Hymenostomatida</taxon>
        <taxon>Tetrahymenina</taxon>
        <taxon>Tetrahymenidae</taxon>
        <taxon>Tetrahymena</taxon>
    </lineage>
</organism>
<reference evidence="2" key="1">
    <citation type="journal article" date="2006" name="PLoS Biol.">
        <title>Macronuclear genome sequence of the ciliate Tetrahymena thermophila, a model eukaryote.</title>
        <authorList>
            <person name="Eisen J.A."/>
            <person name="Coyne R.S."/>
            <person name="Wu M."/>
            <person name="Wu D."/>
            <person name="Thiagarajan M."/>
            <person name="Wortman J.R."/>
            <person name="Badger J.H."/>
            <person name="Ren Q."/>
            <person name="Amedeo P."/>
            <person name="Jones K.M."/>
            <person name="Tallon L.J."/>
            <person name="Delcher A.L."/>
            <person name="Salzberg S.L."/>
            <person name="Silva J.C."/>
            <person name="Haas B.J."/>
            <person name="Majoros W.H."/>
            <person name="Farzad M."/>
            <person name="Carlton J.M."/>
            <person name="Smith R.K. Jr."/>
            <person name="Garg J."/>
            <person name="Pearlman R.E."/>
            <person name="Karrer K.M."/>
            <person name="Sun L."/>
            <person name="Manning G."/>
            <person name="Elde N.C."/>
            <person name="Turkewitz A.P."/>
            <person name="Asai D.J."/>
            <person name="Wilkes D.E."/>
            <person name="Wang Y."/>
            <person name="Cai H."/>
            <person name="Collins K."/>
            <person name="Stewart B.A."/>
            <person name="Lee S.R."/>
            <person name="Wilamowska K."/>
            <person name="Weinberg Z."/>
            <person name="Ruzzo W.L."/>
            <person name="Wloga D."/>
            <person name="Gaertig J."/>
            <person name="Frankel J."/>
            <person name="Tsao C.-C."/>
            <person name="Gorovsky M.A."/>
            <person name="Keeling P.J."/>
            <person name="Waller R.F."/>
            <person name="Patron N.J."/>
            <person name="Cherry J.M."/>
            <person name="Stover N.A."/>
            <person name="Krieger C.J."/>
            <person name="del Toro C."/>
            <person name="Ryder H.F."/>
            <person name="Williamson S.C."/>
            <person name="Barbeau R.A."/>
            <person name="Hamilton E.P."/>
            <person name="Orias E."/>
        </authorList>
    </citation>
    <scope>NUCLEOTIDE SEQUENCE [LARGE SCALE GENOMIC DNA]</scope>
    <source>
        <strain evidence="2">SB210</strain>
    </source>
</reference>
<dbReference type="GeneID" id="7846417"/>
<proteinExistence type="predicted"/>
<dbReference type="AlphaFoldDB" id="Q22AN6"/>
<dbReference type="Proteomes" id="UP000009168">
    <property type="component" value="Unassembled WGS sequence"/>
</dbReference>
<accession>Q22AN6</accession>
<dbReference type="InParanoid" id="Q22AN6"/>